<protein>
    <submittedName>
        <fullName evidence="2">Uncharacterized protein</fullName>
    </submittedName>
</protein>
<evidence type="ECO:0000313" key="2">
    <source>
        <dbReference type="EMBL" id="JAV68389.1"/>
    </source>
</evidence>
<sequence length="317" mass="35434">MQTAAVATSNSGTQTLLRQVTCNQHFQKTVTPNKVAKDISLLTKRSPTKAGDCNRSSSSIVGCKSTPKHPVASVSQKSLSDELREASASTKEEPKGGMKPKLQLKQSVNMCIKRKILILADSHGRNLIDKFCRRLPSDMYSVQCIFKANATFQQITCDLPALSLQFNKTDYVIIMAGTNNLLSRKYISDDCVEKTVAALSHTNCMIVAVPYAKDNNLYLNNLAYKTNYQFQFIANSNDDFVKFIDANHFLNSRHKTFNGLHLNDKGKCKLVWFICKYYILNPILKETSIKPNITVITCTDINNSFLEKTPLANLSTN</sequence>
<dbReference type="CDD" id="cd00229">
    <property type="entry name" value="SGNH_hydrolase"/>
    <property type="match status" value="1"/>
</dbReference>
<feature type="compositionally biased region" description="Basic and acidic residues" evidence="1">
    <location>
        <begin position="79"/>
        <end position="96"/>
    </location>
</feature>
<accession>A0A1Y1L3W7</accession>
<dbReference type="SUPFAM" id="SSF52266">
    <property type="entry name" value="SGNH hydrolase"/>
    <property type="match status" value="1"/>
</dbReference>
<dbReference type="AlphaFoldDB" id="A0A1Y1L3W7"/>
<dbReference type="InterPro" id="IPR036514">
    <property type="entry name" value="SGNH_hydro_sf"/>
</dbReference>
<proteinExistence type="predicted"/>
<dbReference type="Gene3D" id="3.40.50.1110">
    <property type="entry name" value="SGNH hydrolase"/>
    <property type="match status" value="1"/>
</dbReference>
<feature type="region of interest" description="Disordered" evidence="1">
    <location>
        <begin position="46"/>
        <end position="100"/>
    </location>
</feature>
<organism evidence="2">
    <name type="scientific">Photinus pyralis</name>
    <name type="common">Common eastern firefly</name>
    <name type="synonym">Lampyris pyralis</name>
    <dbReference type="NCBI Taxonomy" id="7054"/>
    <lineage>
        <taxon>Eukaryota</taxon>
        <taxon>Metazoa</taxon>
        <taxon>Ecdysozoa</taxon>
        <taxon>Arthropoda</taxon>
        <taxon>Hexapoda</taxon>
        <taxon>Insecta</taxon>
        <taxon>Pterygota</taxon>
        <taxon>Neoptera</taxon>
        <taxon>Endopterygota</taxon>
        <taxon>Coleoptera</taxon>
        <taxon>Polyphaga</taxon>
        <taxon>Elateriformia</taxon>
        <taxon>Elateroidea</taxon>
        <taxon>Lampyridae</taxon>
        <taxon>Lampyrinae</taxon>
        <taxon>Photinus</taxon>
    </lineage>
</organism>
<evidence type="ECO:0000256" key="1">
    <source>
        <dbReference type="SAM" id="MobiDB-lite"/>
    </source>
</evidence>
<name>A0A1Y1L3W7_PHOPY</name>
<reference evidence="2" key="1">
    <citation type="journal article" date="2016" name="Sci. Rep.">
        <title>Molecular characterization of firefly nuptial gifts: a multi-omics approach sheds light on postcopulatory sexual selection.</title>
        <authorList>
            <person name="Al-Wathiqui N."/>
            <person name="Fallon T.R."/>
            <person name="South A."/>
            <person name="Weng J.K."/>
            <person name="Lewis S.M."/>
        </authorList>
    </citation>
    <scope>NUCLEOTIDE SEQUENCE</scope>
</reference>
<dbReference type="EMBL" id="GEZM01065643">
    <property type="protein sequence ID" value="JAV68389.1"/>
    <property type="molecule type" value="Transcribed_RNA"/>
</dbReference>
<dbReference type="EMBL" id="GEZM01065642">
    <property type="protein sequence ID" value="JAV68393.1"/>
    <property type="molecule type" value="Transcribed_RNA"/>
</dbReference>